<dbReference type="Proteomes" id="UP000326582">
    <property type="component" value="Chromosome 8"/>
</dbReference>
<keyword evidence="2" id="KW-1185">Reference proteome</keyword>
<evidence type="ECO:0000313" key="2">
    <source>
        <dbReference type="Proteomes" id="UP000326582"/>
    </source>
</evidence>
<name>A0ACD0WS37_CLALS</name>
<reference evidence="2" key="1">
    <citation type="journal article" date="2019" name="MBio">
        <title>Comparative genomics for the elucidation of multidrug resistance (MDR) in Candida lusitaniae.</title>
        <authorList>
            <person name="Kannan A."/>
            <person name="Asner S.A."/>
            <person name="Trachsel E."/>
            <person name="Kelly S."/>
            <person name="Parker J."/>
            <person name="Sanglard D."/>
        </authorList>
    </citation>
    <scope>NUCLEOTIDE SEQUENCE [LARGE SCALE GENOMIC DNA]</scope>
    <source>
        <strain evidence="2">P1</strain>
    </source>
</reference>
<gene>
    <name evidence="1" type="ORF">EJF14_80093</name>
</gene>
<accession>A0ACD0WS37</accession>
<dbReference type="EMBL" id="CP038491">
    <property type="protein sequence ID" value="QFZ30377.1"/>
    <property type="molecule type" value="Genomic_DNA"/>
</dbReference>
<evidence type="ECO:0000313" key="1">
    <source>
        <dbReference type="EMBL" id="QFZ30377.1"/>
    </source>
</evidence>
<sequence>MSLRICLYSFLTLKRLGPQELNYVTHRRSRIKPHLDQFLYSKRIPLVQSSTIAVAISGGGFRAMLIGAGFLTALDSRTPGNSHLGGILQSSTYIAGISGGSWILVNNLLNDDEPMVDNISKLASRLETPVLVGMGNVDVDKIRKKIDSKNSQQTDLPQSSFKSSIVPSILSAFFSANGSSKPQSYRPSFRQTLDFYRDLNSEVRAKRLTGYPTSLTDYWGRALARKVFPSSQKHTYATFSSIRQFASFQNFSQPFPIVSSVEKAPGVEEDSVYSHVYEFNPYEFGSWDSYLNLFADTMYLGTPLFNGTTLLRAATDNATICVMGYDNLGFITGTSSSIFNTLFEYVFNMILKMESESSMLLSRVLKMFGITNALKSRVRPEYAVYSPNPFYRMRNTKTGRSVARNKKLYLADGGDDGQNIPLNPFLVRDRQVDIVFAVDIGSERDNFPNGTSLQRTAQRYHTATSTRETPVFLKDSTTRSIFPHVPSLDEYMENNYGRAPLFLGCDIKTDFPVLNVNLTNNMSSNDPSFQVWTNYTPPLIIYTANYNYSFLSNTSTFRTDYNPQEVYQMVKNGYNVATAGNDSNYSACVGCAILKRNLDKAQSTESLPIFCQSCLSKYCYKRTAGSP</sequence>
<organism evidence="1 2">
    <name type="scientific">Clavispora lusitaniae</name>
    <name type="common">Candida lusitaniae</name>
    <dbReference type="NCBI Taxonomy" id="36911"/>
    <lineage>
        <taxon>Eukaryota</taxon>
        <taxon>Fungi</taxon>
        <taxon>Dikarya</taxon>
        <taxon>Ascomycota</taxon>
        <taxon>Saccharomycotina</taxon>
        <taxon>Pichiomycetes</taxon>
        <taxon>Metschnikowiaceae</taxon>
        <taxon>Clavispora</taxon>
    </lineage>
</organism>
<protein>
    <submittedName>
        <fullName evidence="1">Lysophospholipase</fullName>
    </submittedName>
</protein>
<proteinExistence type="predicted"/>